<feature type="DNA-binding region" description="H-T-H motif" evidence="4">
    <location>
        <begin position="32"/>
        <end position="51"/>
    </location>
</feature>
<keyword evidence="2 4" id="KW-0238">DNA-binding</keyword>
<dbReference type="Gene3D" id="1.10.10.60">
    <property type="entry name" value="Homeodomain-like"/>
    <property type="match status" value="1"/>
</dbReference>
<dbReference type="RefSeq" id="WP_158764344.1">
    <property type="nucleotide sequence ID" value="NZ_CP047045.1"/>
</dbReference>
<dbReference type="Gene3D" id="1.10.357.10">
    <property type="entry name" value="Tetracycline Repressor, domain 2"/>
    <property type="match status" value="1"/>
</dbReference>
<dbReference type="SUPFAM" id="SSF48498">
    <property type="entry name" value="Tetracyclin repressor-like, C-terminal domain"/>
    <property type="match status" value="1"/>
</dbReference>
<gene>
    <name evidence="6" type="ORF">DSM104635_00147</name>
</gene>
<evidence type="ECO:0000313" key="6">
    <source>
        <dbReference type="EMBL" id="QGZ93337.1"/>
    </source>
</evidence>
<dbReference type="InterPro" id="IPR036271">
    <property type="entry name" value="Tet_transcr_reg_TetR-rel_C_sf"/>
</dbReference>
<dbReference type="Proteomes" id="UP000431269">
    <property type="component" value="Chromosome"/>
</dbReference>
<dbReference type="KEGG" id="tsv:DSM104635_00147"/>
<feature type="domain" description="HTH tetR-type" evidence="5">
    <location>
        <begin position="9"/>
        <end position="69"/>
    </location>
</feature>
<keyword evidence="3" id="KW-0804">Transcription</keyword>
<accession>A0A6I6ML18</accession>
<dbReference type="InterPro" id="IPR009057">
    <property type="entry name" value="Homeodomain-like_sf"/>
</dbReference>
<evidence type="ECO:0000256" key="4">
    <source>
        <dbReference type="PROSITE-ProRule" id="PRU00335"/>
    </source>
</evidence>
<reference evidence="7" key="1">
    <citation type="submission" date="2019-12" db="EMBL/GenBank/DDBJ databases">
        <title>Complete genome of Terracaulis silvestris 0127_4.</title>
        <authorList>
            <person name="Vieira S."/>
            <person name="Riedel T."/>
            <person name="Sproer C."/>
            <person name="Pascual J."/>
            <person name="Boedeker C."/>
            <person name="Overmann J."/>
        </authorList>
    </citation>
    <scope>NUCLEOTIDE SEQUENCE [LARGE SCALE GENOMIC DNA]</scope>
    <source>
        <strain evidence="7">0127_4</strain>
    </source>
</reference>
<organism evidence="6 7">
    <name type="scientific">Terricaulis silvestris</name>
    <dbReference type="NCBI Taxonomy" id="2686094"/>
    <lineage>
        <taxon>Bacteria</taxon>
        <taxon>Pseudomonadati</taxon>
        <taxon>Pseudomonadota</taxon>
        <taxon>Alphaproteobacteria</taxon>
        <taxon>Caulobacterales</taxon>
        <taxon>Caulobacteraceae</taxon>
        <taxon>Terricaulis</taxon>
    </lineage>
</organism>
<name>A0A6I6ML18_9CAUL</name>
<dbReference type="InterPro" id="IPR001647">
    <property type="entry name" value="HTH_TetR"/>
</dbReference>
<dbReference type="SUPFAM" id="SSF46689">
    <property type="entry name" value="Homeodomain-like"/>
    <property type="match status" value="1"/>
</dbReference>
<dbReference type="PROSITE" id="PS50977">
    <property type="entry name" value="HTH_TETR_2"/>
    <property type="match status" value="1"/>
</dbReference>
<dbReference type="EMBL" id="CP047045">
    <property type="protein sequence ID" value="QGZ93337.1"/>
    <property type="molecule type" value="Genomic_DNA"/>
</dbReference>
<protein>
    <submittedName>
        <fullName evidence="6">Bacterial regulatory protein, tetR family</fullName>
    </submittedName>
</protein>
<keyword evidence="7" id="KW-1185">Reference proteome</keyword>
<dbReference type="PANTHER" id="PTHR47506">
    <property type="entry name" value="TRANSCRIPTIONAL REGULATORY PROTEIN"/>
    <property type="match status" value="1"/>
</dbReference>
<evidence type="ECO:0000256" key="3">
    <source>
        <dbReference type="ARBA" id="ARBA00023163"/>
    </source>
</evidence>
<dbReference type="Pfam" id="PF00440">
    <property type="entry name" value="TetR_N"/>
    <property type="match status" value="1"/>
</dbReference>
<keyword evidence="1" id="KW-0805">Transcription regulation</keyword>
<evidence type="ECO:0000256" key="1">
    <source>
        <dbReference type="ARBA" id="ARBA00023015"/>
    </source>
</evidence>
<dbReference type="PANTHER" id="PTHR47506:SF7">
    <property type="entry name" value="TRANSCRIPTIONAL REGULATORY PROTEIN"/>
    <property type="match status" value="1"/>
</dbReference>
<evidence type="ECO:0000313" key="7">
    <source>
        <dbReference type="Proteomes" id="UP000431269"/>
    </source>
</evidence>
<evidence type="ECO:0000256" key="2">
    <source>
        <dbReference type="ARBA" id="ARBA00023125"/>
    </source>
</evidence>
<sequence length="191" mass="20638">MGHSQAAKAKSRERILAEAADQIRDEGLESVSVGKLMKSVKLTHGGFYGHFASRSDLLAQALERALVEGAKRSAAEESVRSRGFAGFVRSYLNRAHRDSRSSGCAIAALVSDVGRADEQSRAVMEEHVEEYIAAIERRLGDADDERAIVAVSAMVGALALSRVMTNASRSDALLRVVREHLMANNIESNGE</sequence>
<dbReference type="AlphaFoldDB" id="A0A6I6ML18"/>
<dbReference type="GO" id="GO:0003677">
    <property type="term" value="F:DNA binding"/>
    <property type="evidence" value="ECO:0007669"/>
    <property type="project" value="UniProtKB-UniRule"/>
</dbReference>
<evidence type="ECO:0000259" key="5">
    <source>
        <dbReference type="PROSITE" id="PS50977"/>
    </source>
</evidence>
<proteinExistence type="predicted"/>